<reference evidence="2" key="1">
    <citation type="submission" date="2021-01" db="EMBL/GenBank/DDBJ databases">
        <authorList>
            <person name="Corre E."/>
            <person name="Pelletier E."/>
            <person name="Niang G."/>
            <person name="Scheremetjew M."/>
            <person name="Finn R."/>
            <person name="Kale V."/>
            <person name="Holt S."/>
            <person name="Cochrane G."/>
            <person name="Meng A."/>
            <person name="Brown T."/>
            <person name="Cohen L."/>
        </authorList>
    </citation>
    <scope>NUCLEOTIDE SEQUENCE</scope>
    <source>
        <strain evidence="2">CCMP147</strain>
    </source>
</reference>
<name>A0A7R9W5E3_9STRA</name>
<gene>
    <name evidence="2" type="ORF">TDUB1175_LOCUS13592</name>
</gene>
<accession>A0A7R9W5E3</accession>
<evidence type="ECO:0000313" key="2">
    <source>
        <dbReference type="EMBL" id="CAD8314803.1"/>
    </source>
</evidence>
<dbReference type="AlphaFoldDB" id="A0A7R9W5E3"/>
<proteinExistence type="predicted"/>
<protein>
    <submittedName>
        <fullName evidence="2">Uncharacterized protein</fullName>
    </submittedName>
</protein>
<feature type="compositionally biased region" description="Polar residues" evidence="1">
    <location>
        <begin position="12"/>
        <end position="41"/>
    </location>
</feature>
<sequence>MVPSIQPKRHGNATQRSAQVADLSTTPVPKSQESKLTNALSRMSLEEETTSASANHSGEDDISDPQTRLNSPQHQVNFKSSLPGSLTVAPGGHESKGDEDPLDQTSEAYEESVSDEDRRRRQRVEEIVRKSERSRAGATGVSDSLVAAFDMKRRRSFCYRDDGEESTIYYGDDDVEPVPSLSRSLPPQAPRFQYSPSRSILKKADSEPIIMTPAKELRRQVTFDSVTIREYPMTIGDHPNCSYGPPVTLSWDYDEYESIDVEKFESHRPQRRNLRGMMMNFYRRKNILLHWAGHSQDELDAATASADRIKRQRTVTSTFMPAFLLQEATGGAVRKMKKVVKKSKRKKRS</sequence>
<organism evidence="2">
    <name type="scientific">Pseudictyota dubia</name>
    <dbReference type="NCBI Taxonomy" id="2749911"/>
    <lineage>
        <taxon>Eukaryota</taxon>
        <taxon>Sar</taxon>
        <taxon>Stramenopiles</taxon>
        <taxon>Ochrophyta</taxon>
        <taxon>Bacillariophyta</taxon>
        <taxon>Mediophyceae</taxon>
        <taxon>Biddulphiophycidae</taxon>
        <taxon>Eupodiscales</taxon>
        <taxon>Odontellaceae</taxon>
        <taxon>Pseudictyota</taxon>
    </lineage>
</organism>
<feature type="region of interest" description="Disordered" evidence="1">
    <location>
        <begin position="1"/>
        <end position="121"/>
    </location>
</feature>
<feature type="compositionally biased region" description="Polar residues" evidence="1">
    <location>
        <begin position="64"/>
        <end position="84"/>
    </location>
</feature>
<evidence type="ECO:0000256" key="1">
    <source>
        <dbReference type="SAM" id="MobiDB-lite"/>
    </source>
</evidence>
<dbReference type="EMBL" id="HBED01027207">
    <property type="protein sequence ID" value="CAD8314803.1"/>
    <property type="molecule type" value="Transcribed_RNA"/>
</dbReference>